<dbReference type="Proteomes" id="UP001621714">
    <property type="component" value="Unassembled WGS sequence"/>
</dbReference>
<dbReference type="Pfam" id="PF04351">
    <property type="entry name" value="PilP"/>
    <property type="match status" value="1"/>
</dbReference>
<name>A0ABW8PTD9_9GAMM</name>
<reference evidence="2 3" key="1">
    <citation type="submission" date="2024-02" db="EMBL/GenBank/DDBJ databases">
        <title>Marinospirillum sp. MEB 164 isolated from Lonar lake sediment.</title>
        <authorList>
            <person name="Joshi A."/>
            <person name="Thite S."/>
        </authorList>
    </citation>
    <scope>NUCLEOTIDE SEQUENCE [LARGE SCALE GENOMIC DNA]</scope>
    <source>
        <strain evidence="2 3">MEB164</strain>
    </source>
</reference>
<feature type="signal peptide" evidence="1">
    <location>
        <begin position="1"/>
        <end position="26"/>
    </location>
</feature>
<protein>
    <submittedName>
        <fullName evidence="2">Pilus assembly protein PilP</fullName>
    </submittedName>
</protein>
<proteinExistence type="predicted"/>
<keyword evidence="3" id="KW-1185">Reference proteome</keyword>
<dbReference type="EMBL" id="JBANFI010000001">
    <property type="protein sequence ID" value="MFK7159500.1"/>
    <property type="molecule type" value="Genomic_DNA"/>
</dbReference>
<organism evidence="2 3">
    <name type="scientific">Marinospirillum alkalitolerans</name>
    <dbReference type="NCBI Taxonomy" id="3123374"/>
    <lineage>
        <taxon>Bacteria</taxon>
        <taxon>Pseudomonadati</taxon>
        <taxon>Pseudomonadota</taxon>
        <taxon>Gammaproteobacteria</taxon>
        <taxon>Oceanospirillales</taxon>
        <taxon>Oceanospirillaceae</taxon>
        <taxon>Marinospirillum</taxon>
    </lineage>
</organism>
<keyword evidence="1" id="KW-0732">Signal</keyword>
<sequence length="183" mass="20775">MNRHIIQSSRLTLPRFLLLLSLFSLAACGPSPQIEALQAELDAMRARPQGRIDPLPEIPQIEVRHYHQASARDPFQSSREPVSLNLAQAASGLMPDLERKPEVLENWTLEQLRLSGIIERRGQLTALILAPDRQLHSVGRGDYMGRNHGRITRIDAQGLTLTELYMNAQGQWQERENHLHIAR</sequence>
<evidence type="ECO:0000313" key="3">
    <source>
        <dbReference type="Proteomes" id="UP001621714"/>
    </source>
</evidence>
<evidence type="ECO:0000313" key="2">
    <source>
        <dbReference type="EMBL" id="MFK7159500.1"/>
    </source>
</evidence>
<accession>A0ABW8PTD9</accession>
<gene>
    <name evidence="2" type="ORF">V6U78_00425</name>
</gene>
<dbReference type="Gene3D" id="2.30.30.830">
    <property type="match status" value="1"/>
</dbReference>
<feature type="chain" id="PRO_5046756315" evidence="1">
    <location>
        <begin position="27"/>
        <end position="183"/>
    </location>
</feature>
<dbReference type="PIRSF" id="PIRSF016481">
    <property type="entry name" value="Pilus_assembly_PilP"/>
    <property type="match status" value="1"/>
</dbReference>
<dbReference type="InterPro" id="IPR007446">
    <property type="entry name" value="PilP"/>
</dbReference>
<evidence type="ECO:0000256" key="1">
    <source>
        <dbReference type="SAM" id="SignalP"/>
    </source>
</evidence>
<comment type="caution">
    <text evidence="2">The sequence shown here is derived from an EMBL/GenBank/DDBJ whole genome shotgun (WGS) entry which is preliminary data.</text>
</comment>
<dbReference type="PROSITE" id="PS51257">
    <property type="entry name" value="PROKAR_LIPOPROTEIN"/>
    <property type="match status" value="1"/>
</dbReference>
<dbReference type="RefSeq" id="WP_405335928.1">
    <property type="nucleotide sequence ID" value="NZ_JBANFI010000001.1"/>
</dbReference>